<keyword evidence="1" id="KW-0378">Hydrolase</keyword>
<dbReference type="Proteomes" id="UP001140949">
    <property type="component" value="Unassembled WGS sequence"/>
</dbReference>
<protein>
    <submittedName>
        <fullName evidence="1">DEAD-box ATP-dependent RNA helicase 42 isoform X2</fullName>
    </submittedName>
</protein>
<dbReference type="AlphaFoldDB" id="A0AAX6DQJ6"/>
<keyword evidence="1" id="KW-0067">ATP-binding</keyword>
<evidence type="ECO:0000313" key="1">
    <source>
        <dbReference type="EMBL" id="KAJ6793966.1"/>
    </source>
</evidence>
<dbReference type="EMBL" id="JANAVB010042618">
    <property type="protein sequence ID" value="KAJ6793966.1"/>
    <property type="molecule type" value="Genomic_DNA"/>
</dbReference>
<gene>
    <name evidence="1" type="ORF">M6B38_233270</name>
</gene>
<proteinExistence type="predicted"/>
<organism evidence="1 2">
    <name type="scientific">Iris pallida</name>
    <name type="common">Sweet iris</name>
    <dbReference type="NCBI Taxonomy" id="29817"/>
    <lineage>
        <taxon>Eukaryota</taxon>
        <taxon>Viridiplantae</taxon>
        <taxon>Streptophyta</taxon>
        <taxon>Embryophyta</taxon>
        <taxon>Tracheophyta</taxon>
        <taxon>Spermatophyta</taxon>
        <taxon>Magnoliopsida</taxon>
        <taxon>Liliopsida</taxon>
        <taxon>Asparagales</taxon>
        <taxon>Iridaceae</taxon>
        <taxon>Iridoideae</taxon>
        <taxon>Irideae</taxon>
        <taxon>Iris</taxon>
    </lineage>
</organism>
<reference evidence="1" key="1">
    <citation type="journal article" date="2023" name="GigaByte">
        <title>Genome assembly of the bearded iris, Iris pallida Lam.</title>
        <authorList>
            <person name="Bruccoleri R.E."/>
            <person name="Oakeley E.J."/>
            <person name="Faust A.M.E."/>
            <person name="Altorfer M."/>
            <person name="Dessus-Babus S."/>
            <person name="Burckhardt D."/>
            <person name="Oertli M."/>
            <person name="Naumann U."/>
            <person name="Petersen F."/>
            <person name="Wong J."/>
        </authorList>
    </citation>
    <scope>NUCLEOTIDE SEQUENCE</scope>
    <source>
        <strain evidence="1">GSM-AAB239-AS_SAM_17_03QT</strain>
    </source>
</reference>
<name>A0AAX6DQJ6_IRIPA</name>
<keyword evidence="2" id="KW-1185">Reference proteome</keyword>
<evidence type="ECO:0000313" key="2">
    <source>
        <dbReference type="Proteomes" id="UP001140949"/>
    </source>
</evidence>
<keyword evidence="1" id="KW-0347">Helicase</keyword>
<comment type="caution">
    <text evidence="1">The sequence shown here is derived from an EMBL/GenBank/DDBJ whole genome shotgun (WGS) entry which is preliminary data.</text>
</comment>
<accession>A0AAX6DQJ6</accession>
<keyword evidence="1" id="KW-0547">Nucleotide-binding</keyword>
<dbReference type="GO" id="GO:0004386">
    <property type="term" value="F:helicase activity"/>
    <property type="evidence" value="ECO:0007669"/>
    <property type="project" value="UniProtKB-KW"/>
</dbReference>
<sequence>MEEPSPNFPIPNPNIFPQGKRRMLIGWVFTFDRFFLDESIIVNLSQKSQPRIRILGSGFVRVLGRDRVGYDPSLNSCDQHFLSQDRVEWVSCILCVYS</sequence>
<reference evidence="1" key="2">
    <citation type="submission" date="2023-04" db="EMBL/GenBank/DDBJ databases">
        <authorList>
            <person name="Bruccoleri R.E."/>
            <person name="Oakeley E.J."/>
            <person name="Faust A.-M."/>
            <person name="Dessus-Babus S."/>
            <person name="Altorfer M."/>
            <person name="Burckhardt D."/>
            <person name="Oertli M."/>
            <person name="Naumann U."/>
            <person name="Petersen F."/>
            <person name="Wong J."/>
        </authorList>
    </citation>
    <scope>NUCLEOTIDE SEQUENCE</scope>
    <source>
        <strain evidence="1">GSM-AAB239-AS_SAM_17_03QT</strain>
        <tissue evidence="1">Leaf</tissue>
    </source>
</reference>